<name>A0A8B8BR49_CRAVI</name>
<feature type="region of interest" description="Disordered" evidence="1">
    <location>
        <begin position="90"/>
        <end position="139"/>
    </location>
</feature>
<feature type="region of interest" description="Disordered" evidence="1">
    <location>
        <begin position="8"/>
        <end position="41"/>
    </location>
</feature>
<dbReference type="PANTHER" id="PTHR31751">
    <property type="entry name" value="SI:CH211-108C17.2-RELATED-RELATED"/>
    <property type="match status" value="1"/>
</dbReference>
<dbReference type="OrthoDB" id="6055694at2759"/>
<dbReference type="RefSeq" id="XP_022305823.1">
    <property type="nucleotide sequence ID" value="XM_022450115.1"/>
</dbReference>
<organism evidence="2 3">
    <name type="scientific">Crassostrea virginica</name>
    <name type="common">Eastern oyster</name>
    <dbReference type="NCBI Taxonomy" id="6565"/>
    <lineage>
        <taxon>Eukaryota</taxon>
        <taxon>Metazoa</taxon>
        <taxon>Spiralia</taxon>
        <taxon>Lophotrochozoa</taxon>
        <taxon>Mollusca</taxon>
        <taxon>Bivalvia</taxon>
        <taxon>Autobranchia</taxon>
        <taxon>Pteriomorphia</taxon>
        <taxon>Ostreida</taxon>
        <taxon>Ostreoidea</taxon>
        <taxon>Ostreidae</taxon>
        <taxon>Crassostrea</taxon>
    </lineage>
</organism>
<dbReference type="PANTHER" id="PTHR31751:SF7">
    <property type="entry name" value="THAP-TYPE DOMAIN-CONTAINING PROTEIN"/>
    <property type="match status" value="1"/>
</dbReference>
<dbReference type="GeneID" id="111112579"/>
<proteinExistence type="predicted"/>
<dbReference type="AlphaFoldDB" id="A0A8B8BR49"/>
<dbReference type="KEGG" id="cvn:111112579"/>
<feature type="region of interest" description="Disordered" evidence="1">
    <location>
        <begin position="151"/>
        <end position="174"/>
    </location>
</feature>
<evidence type="ECO:0000313" key="3">
    <source>
        <dbReference type="RefSeq" id="XP_022305823.1"/>
    </source>
</evidence>
<feature type="compositionally biased region" description="Acidic residues" evidence="1">
    <location>
        <begin position="219"/>
        <end position="240"/>
    </location>
</feature>
<sequence length="754" mass="86107">MIKSHVLISKMSSENKKRGRPRILTDSAKKRRKSEANSLQNKSRVYLGNQLDRWNTLKEELGVKTGNEVAKVLLDSYYEVQARPRIIASTPGPAAISNRPDTPRNVSFCTPSMSQSKKRKLQEPDLSGISSTDQENGDIKESDFLSGVEDLEHTGHTPQTSCRSSRRSRTSAFKSESSSFVNPFEITIDTSGQFDIEDDSSDEDYEPSFCFTERPDAAIDIEEEEEVDETDTGDESDGPEYDQGPGVERLTIDSMDSLLSDTPFLVYKDCLLRLVQMNIPTSCQQCKSSVELMSDVVGSALYFSWVCSNGHLAKKWCSQPLLNRRLHSGDLMLSAASLLSGNNFQKISDFAKVMKLPIVNISTYHRIQRTYLVPSIDQFWINHQTSTLEDYIGKDVVVLGDGRMDSPGHCAQYCSYTFMEMESKTILCIITLDKRMTENKSTNLEKACFEKGLKFLKDAGVNVVEVVTDAHVQIGALMKKNQYANIRHSFDIWHGTKNLGKKIIKISQEKGQKNKPLLEWTKDVVNHYWHCATISNSTEEFQTMWYGILHHVVDEHEWVASYEREYVSNIRCNHGPLPPDRNKAYLEKDSDAHNALRNIVMDKRLQNNIHYYLNCRSTSDLETFQNLILAYASKRHAYTPPVYRARNRLAALDHNNHLGRSILVKSDGSQRWRRTYNKKSARWSVQPIKEKKTYCHIPNLVRMIVTMRLEDNVGMNQNVVLEADDPRRLSKNLAPVAPHQLRTLLRLRSQDLWT</sequence>
<evidence type="ECO:0000313" key="2">
    <source>
        <dbReference type="Proteomes" id="UP000694844"/>
    </source>
</evidence>
<feature type="region of interest" description="Disordered" evidence="1">
    <location>
        <begin position="218"/>
        <end position="247"/>
    </location>
</feature>
<dbReference type="Proteomes" id="UP000694844">
    <property type="component" value="Chromosome 9"/>
</dbReference>
<evidence type="ECO:0000256" key="1">
    <source>
        <dbReference type="SAM" id="MobiDB-lite"/>
    </source>
</evidence>
<gene>
    <name evidence="3" type="primary">LOC111112579</name>
</gene>
<protein>
    <submittedName>
        <fullName evidence="3">Uncharacterized protein LOC111112579</fullName>
    </submittedName>
</protein>
<keyword evidence="2" id="KW-1185">Reference proteome</keyword>
<reference evidence="3" key="1">
    <citation type="submission" date="2025-08" db="UniProtKB">
        <authorList>
            <consortium name="RefSeq"/>
        </authorList>
    </citation>
    <scope>IDENTIFICATION</scope>
    <source>
        <tissue evidence="3">Whole sample</tissue>
    </source>
</reference>
<accession>A0A8B8BR49</accession>
<feature type="compositionally biased region" description="Polar residues" evidence="1">
    <location>
        <begin position="104"/>
        <end position="115"/>
    </location>
</feature>